<protein>
    <submittedName>
        <fullName evidence="2">Uncharacterized protein</fullName>
    </submittedName>
</protein>
<keyword evidence="3" id="KW-1185">Reference proteome</keyword>
<comment type="caution">
    <text evidence="2">The sequence shown here is derived from an EMBL/GenBank/DDBJ whole genome shotgun (WGS) entry which is preliminary data.</text>
</comment>
<organism evidence="2 3">
    <name type="scientific">Tritonibacter aquimaris</name>
    <dbReference type="NCBI Taxonomy" id="2663379"/>
    <lineage>
        <taxon>Bacteria</taxon>
        <taxon>Pseudomonadati</taxon>
        <taxon>Pseudomonadota</taxon>
        <taxon>Alphaproteobacteria</taxon>
        <taxon>Rhodobacterales</taxon>
        <taxon>Paracoccaceae</taxon>
        <taxon>Tritonibacter</taxon>
    </lineage>
</organism>
<dbReference type="EMBL" id="WIXK01000004">
    <property type="protein sequence ID" value="MQY42786.1"/>
    <property type="molecule type" value="Genomic_DNA"/>
</dbReference>
<sequence length="57" mass="6590">MGGKKLDAVWQWREGYWCRTLSSHSKNTDRQLMEISGDQLRGARSRGTSKGFTDMIR</sequence>
<dbReference type="AlphaFoldDB" id="A0A844B061"/>
<name>A0A844B061_9RHOB</name>
<proteinExistence type="predicted"/>
<reference evidence="2 3" key="1">
    <citation type="submission" date="2019-10" db="EMBL/GenBank/DDBJ databases">
        <title>Epibacterium sp. nov., isolated from seawater.</title>
        <authorList>
            <person name="Zhang X."/>
            <person name="Li N."/>
        </authorList>
    </citation>
    <scope>NUCLEOTIDE SEQUENCE [LARGE SCALE GENOMIC DNA]</scope>
    <source>
        <strain evidence="2 3">SM1969</strain>
    </source>
</reference>
<evidence type="ECO:0000313" key="2">
    <source>
        <dbReference type="EMBL" id="MQY42786.1"/>
    </source>
</evidence>
<dbReference type="RefSeq" id="WP_153547313.1">
    <property type="nucleotide sequence ID" value="NZ_WIXK01000004.1"/>
</dbReference>
<feature type="region of interest" description="Disordered" evidence="1">
    <location>
        <begin position="38"/>
        <end position="57"/>
    </location>
</feature>
<evidence type="ECO:0000313" key="3">
    <source>
        <dbReference type="Proteomes" id="UP000436694"/>
    </source>
</evidence>
<accession>A0A844B061</accession>
<evidence type="ECO:0000256" key="1">
    <source>
        <dbReference type="SAM" id="MobiDB-lite"/>
    </source>
</evidence>
<dbReference type="Proteomes" id="UP000436694">
    <property type="component" value="Unassembled WGS sequence"/>
</dbReference>
<gene>
    <name evidence="2" type="ORF">GG681_09040</name>
</gene>